<dbReference type="PROSITE" id="PS51077">
    <property type="entry name" value="HTH_ICLR"/>
    <property type="match status" value="1"/>
</dbReference>
<dbReference type="PROSITE" id="PS51078">
    <property type="entry name" value="ICLR_ED"/>
    <property type="match status" value="1"/>
</dbReference>
<feature type="compositionally biased region" description="Basic and acidic residues" evidence="4">
    <location>
        <begin position="255"/>
        <end position="267"/>
    </location>
</feature>
<dbReference type="InterPro" id="IPR005471">
    <property type="entry name" value="Tscrpt_reg_IclR_N"/>
</dbReference>
<feature type="domain" description="IclR-ED" evidence="6">
    <location>
        <begin position="75"/>
        <end position="259"/>
    </location>
</feature>
<keyword evidence="2" id="KW-0238">DNA-binding</keyword>
<dbReference type="Pfam" id="PF09339">
    <property type="entry name" value="HTH_IclR"/>
    <property type="match status" value="1"/>
</dbReference>
<dbReference type="PANTHER" id="PTHR30136">
    <property type="entry name" value="HELIX-TURN-HELIX TRANSCRIPTIONAL REGULATOR, ICLR FAMILY"/>
    <property type="match status" value="1"/>
</dbReference>
<dbReference type="SUPFAM" id="SSF55781">
    <property type="entry name" value="GAF domain-like"/>
    <property type="match status" value="1"/>
</dbReference>
<dbReference type="InterPro" id="IPR014757">
    <property type="entry name" value="Tscrpt_reg_IclR_C"/>
</dbReference>
<evidence type="ECO:0000256" key="2">
    <source>
        <dbReference type="ARBA" id="ARBA00023125"/>
    </source>
</evidence>
<feature type="region of interest" description="Disordered" evidence="4">
    <location>
        <begin position="253"/>
        <end position="281"/>
    </location>
</feature>
<dbReference type="RefSeq" id="WP_387699840.1">
    <property type="nucleotide sequence ID" value="NZ_JBIAMX010000004.1"/>
</dbReference>
<gene>
    <name evidence="7" type="ORF">ACFYTF_10160</name>
</gene>
<dbReference type="SUPFAM" id="SSF46785">
    <property type="entry name" value="Winged helix' DNA-binding domain"/>
    <property type="match status" value="1"/>
</dbReference>
<evidence type="ECO:0000256" key="1">
    <source>
        <dbReference type="ARBA" id="ARBA00023015"/>
    </source>
</evidence>
<keyword evidence="1" id="KW-0805">Transcription regulation</keyword>
<comment type="caution">
    <text evidence="7">The sequence shown here is derived from an EMBL/GenBank/DDBJ whole genome shotgun (WGS) entry which is preliminary data.</text>
</comment>
<dbReference type="InterPro" id="IPR036388">
    <property type="entry name" value="WH-like_DNA-bd_sf"/>
</dbReference>
<feature type="domain" description="HTH iclR-type" evidence="5">
    <location>
        <begin position="13"/>
        <end position="74"/>
    </location>
</feature>
<proteinExistence type="predicted"/>
<evidence type="ECO:0000313" key="7">
    <source>
        <dbReference type="EMBL" id="MFF0543190.1"/>
    </source>
</evidence>
<accession>A0ABW6PLA0</accession>
<evidence type="ECO:0000259" key="5">
    <source>
        <dbReference type="PROSITE" id="PS51077"/>
    </source>
</evidence>
<evidence type="ECO:0000256" key="4">
    <source>
        <dbReference type="SAM" id="MobiDB-lite"/>
    </source>
</evidence>
<organism evidence="7 8">
    <name type="scientific">Nocardia thailandica</name>
    <dbReference type="NCBI Taxonomy" id="257275"/>
    <lineage>
        <taxon>Bacteria</taxon>
        <taxon>Bacillati</taxon>
        <taxon>Actinomycetota</taxon>
        <taxon>Actinomycetes</taxon>
        <taxon>Mycobacteriales</taxon>
        <taxon>Nocardiaceae</taxon>
        <taxon>Nocardia</taxon>
    </lineage>
</organism>
<dbReference type="Gene3D" id="1.10.10.10">
    <property type="entry name" value="Winged helix-like DNA-binding domain superfamily/Winged helix DNA-binding domain"/>
    <property type="match status" value="1"/>
</dbReference>
<dbReference type="InterPro" id="IPR029016">
    <property type="entry name" value="GAF-like_dom_sf"/>
</dbReference>
<evidence type="ECO:0000259" key="6">
    <source>
        <dbReference type="PROSITE" id="PS51078"/>
    </source>
</evidence>
<keyword evidence="8" id="KW-1185">Reference proteome</keyword>
<dbReference type="Gene3D" id="3.30.450.40">
    <property type="match status" value="1"/>
</dbReference>
<protein>
    <submittedName>
        <fullName evidence="7">IclR family transcriptional regulator</fullName>
    </submittedName>
</protein>
<dbReference type="EMBL" id="JBIAMX010000004">
    <property type="protein sequence ID" value="MFF0543190.1"/>
    <property type="molecule type" value="Genomic_DNA"/>
</dbReference>
<dbReference type="InterPro" id="IPR036390">
    <property type="entry name" value="WH_DNA-bd_sf"/>
</dbReference>
<keyword evidence="3" id="KW-0804">Transcription</keyword>
<name>A0ABW6PLA0_9NOCA</name>
<reference evidence="7 8" key="1">
    <citation type="submission" date="2024-10" db="EMBL/GenBank/DDBJ databases">
        <title>The Natural Products Discovery Center: Release of the First 8490 Sequenced Strains for Exploring Actinobacteria Biosynthetic Diversity.</title>
        <authorList>
            <person name="Kalkreuter E."/>
            <person name="Kautsar S.A."/>
            <person name="Yang D."/>
            <person name="Bader C.D."/>
            <person name="Teijaro C.N."/>
            <person name="Fluegel L."/>
            <person name="Davis C.M."/>
            <person name="Simpson J.R."/>
            <person name="Lauterbach L."/>
            <person name="Steele A.D."/>
            <person name="Gui C."/>
            <person name="Meng S."/>
            <person name="Li G."/>
            <person name="Viehrig K."/>
            <person name="Ye F."/>
            <person name="Su P."/>
            <person name="Kiefer A.F."/>
            <person name="Nichols A."/>
            <person name="Cepeda A.J."/>
            <person name="Yan W."/>
            <person name="Fan B."/>
            <person name="Jiang Y."/>
            <person name="Adhikari A."/>
            <person name="Zheng C.-J."/>
            <person name="Schuster L."/>
            <person name="Cowan T.M."/>
            <person name="Smanski M.J."/>
            <person name="Chevrette M.G."/>
            <person name="De Carvalho L.P.S."/>
            <person name="Shen B."/>
        </authorList>
    </citation>
    <scope>NUCLEOTIDE SEQUENCE [LARGE SCALE GENOMIC DNA]</scope>
    <source>
        <strain evidence="7 8">NPDC004045</strain>
    </source>
</reference>
<dbReference type="InterPro" id="IPR050707">
    <property type="entry name" value="HTH_MetabolicPath_Reg"/>
</dbReference>
<evidence type="ECO:0000313" key="8">
    <source>
        <dbReference type="Proteomes" id="UP001601444"/>
    </source>
</evidence>
<dbReference type="Pfam" id="PF01614">
    <property type="entry name" value="IclR_C"/>
    <property type="match status" value="1"/>
</dbReference>
<evidence type="ECO:0000256" key="3">
    <source>
        <dbReference type="ARBA" id="ARBA00023163"/>
    </source>
</evidence>
<dbReference type="Proteomes" id="UP001601444">
    <property type="component" value="Unassembled WGS sequence"/>
</dbReference>
<sequence length="281" mass="30410">MTTSTAEPVRDDRAAIDKAISLLAAFDHRSSTGIGVSELARRAQLNKSTAFRVLALLERNDVVERVGTAYRLGSRLHRLGQAAYTPENEHIRDLLLPYLTDLYESTHHTVHMAALQGTEVVYLAKLYGYRSVAAPSRIGGRLPAHATAVGKAMLAYDAIAADGTRAAPLAALTEWTITDVARLDDQLIEIRRRGIALDNQESRAGVTCMAAPILDRRGYPLAALSIAAPAGQLDVAVLESRLRRICTAAAQALTTRDRRSASPRPDRNFTPSGTSSRSRSA</sequence>
<dbReference type="SMART" id="SM00346">
    <property type="entry name" value="HTH_ICLR"/>
    <property type="match status" value="1"/>
</dbReference>
<dbReference type="PANTHER" id="PTHR30136:SF24">
    <property type="entry name" value="HTH-TYPE TRANSCRIPTIONAL REPRESSOR ALLR"/>
    <property type="match status" value="1"/>
</dbReference>
<feature type="compositionally biased region" description="Polar residues" evidence="4">
    <location>
        <begin position="269"/>
        <end position="281"/>
    </location>
</feature>